<reference evidence="6" key="2">
    <citation type="journal article" date="2017" name="Nat. Plants">
        <title>The Aegilops tauschii genome reveals multiple impacts of transposons.</title>
        <authorList>
            <person name="Zhao G."/>
            <person name="Zou C."/>
            <person name="Li K."/>
            <person name="Wang K."/>
            <person name="Li T."/>
            <person name="Gao L."/>
            <person name="Zhang X."/>
            <person name="Wang H."/>
            <person name="Yang Z."/>
            <person name="Liu X."/>
            <person name="Jiang W."/>
            <person name="Mao L."/>
            <person name="Kong X."/>
            <person name="Jiao Y."/>
            <person name="Jia J."/>
        </authorList>
    </citation>
    <scope>NUCLEOTIDE SEQUENCE [LARGE SCALE GENOMIC DNA]</scope>
    <source>
        <strain evidence="6">cv. AL8/78</strain>
    </source>
</reference>
<feature type="region of interest" description="Disordered" evidence="4">
    <location>
        <begin position="23"/>
        <end position="59"/>
    </location>
</feature>
<proteinExistence type="predicted"/>
<evidence type="ECO:0000256" key="4">
    <source>
        <dbReference type="SAM" id="MobiDB-lite"/>
    </source>
</evidence>
<reference evidence="5" key="3">
    <citation type="journal article" date="2017" name="Nature">
        <title>Genome sequence of the progenitor of the wheat D genome Aegilops tauschii.</title>
        <authorList>
            <person name="Luo M.C."/>
            <person name="Gu Y.Q."/>
            <person name="Puiu D."/>
            <person name="Wang H."/>
            <person name="Twardziok S.O."/>
            <person name="Deal K.R."/>
            <person name="Huo N."/>
            <person name="Zhu T."/>
            <person name="Wang L."/>
            <person name="Wang Y."/>
            <person name="McGuire P.E."/>
            <person name="Liu S."/>
            <person name="Long H."/>
            <person name="Ramasamy R.K."/>
            <person name="Rodriguez J.C."/>
            <person name="Van S.L."/>
            <person name="Yuan L."/>
            <person name="Wang Z."/>
            <person name="Xia Z."/>
            <person name="Xiao L."/>
            <person name="Anderson O.D."/>
            <person name="Ouyang S."/>
            <person name="Liang Y."/>
            <person name="Zimin A.V."/>
            <person name="Pertea G."/>
            <person name="Qi P."/>
            <person name="Bennetzen J.L."/>
            <person name="Dai X."/>
            <person name="Dawson M.W."/>
            <person name="Muller H.G."/>
            <person name="Kugler K."/>
            <person name="Rivarola-Duarte L."/>
            <person name="Spannagl M."/>
            <person name="Mayer K.F.X."/>
            <person name="Lu F.H."/>
            <person name="Bevan M.W."/>
            <person name="Leroy P."/>
            <person name="Li P."/>
            <person name="You F.M."/>
            <person name="Sun Q."/>
            <person name="Liu Z."/>
            <person name="Lyons E."/>
            <person name="Wicker T."/>
            <person name="Salzberg S.L."/>
            <person name="Devos K.M."/>
            <person name="Dvorak J."/>
        </authorList>
    </citation>
    <scope>NUCLEOTIDE SEQUENCE [LARGE SCALE GENOMIC DNA]</scope>
    <source>
        <strain evidence="5">cv. AL8/78</strain>
    </source>
</reference>
<dbReference type="AlphaFoldDB" id="A0A453HP55"/>
<keyword evidence="6" id="KW-1185">Reference proteome</keyword>
<protein>
    <recommendedName>
        <fullName evidence="7">Pentacotripeptide-repeat region of PRORP domain-containing protein</fullName>
    </recommendedName>
</protein>
<sequence length="289" mass="32061">CQLLVPSAWRGWWTWLHGLKHAGRRRASPPSSERRRRPPAPRAPHQAWPPPPPGLPPRRPLPTPCFPVVPRPPTLGPSACSLPVPLLPGHRRILLLLRSALLARHLQPRLLLLPPPTPLPTFPALLKSCARAFKLRSGASASSEAFAFKGLELHCRVLKLGCGADRYVQNALVSMYGKLGRLREASRVFDEMPVRNAVSWNALVGAHDVAGDSHGAERLSQETPDRNISWWNAEIVRNARAGDMEEASRVFSEMPDRDLVSWNSLIGGYVKLRRDWRGGAWEGCPQLPG</sequence>
<evidence type="ECO:0000313" key="5">
    <source>
        <dbReference type="EnsemblPlants" id="AET4Gv20255800.2"/>
    </source>
</evidence>
<dbReference type="Proteomes" id="UP000015105">
    <property type="component" value="Chromosome 4D"/>
</dbReference>
<keyword evidence="1" id="KW-0677">Repeat</keyword>
<keyword evidence="2" id="KW-0809">Transit peptide</keyword>
<dbReference type="InterPro" id="IPR002885">
    <property type="entry name" value="PPR_rpt"/>
</dbReference>
<dbReference type="GO" id="GO:0003723">
    <property type="term" value="F:RNA binding"/>
    <property type="evidence" value="ECO:0007669"/>
    <property type="project" value="InterPro"/>
</dbReference>
<dbReference type="PROSITE" id="PS51375">
    <property type="entry name" value="PPR"/>
    <property type="match status" value="1"/>
</dbReference>
<organism evidence="5 6">
    <name type="scientific">Aegilops tauschii subsp. strangulata</name>
    <name type="common">Goatgrass</name>
    <dbReference type="NCBI Taxonomy" id="200361"/>
    <lineage>
        <taxon>Eukaryota</taxon>
        <taxon>Viridiplantae</taxon>
        <taxon>Streptophyta</taxon>
        <taxon>Embryophyta</taxon>
        <taxon>Tracheophyta</taxon>
        <taxon>Spermatophyta</taxon>
        <taxon>Magnoliopsida</taxon>
        <taxon>Liliopsida</taxon>
        <taxon>Poales</taxon>
        <taxon>Poaceae</taxon>
        <taxon>BOP clade</taxon>
        <taxon>Pooideae</taxon>
        <taxon>Triticodae</taxon>
        <taxon>Triticeae</taxon>
        <taxon>Triticinae</taxon>
        <taxon>Aegilops</taxon>
    </lineage>
</organism>
<evidence type="ECO:0000256" key="2">
    <source>
        <dbReference type="ARBA" id="ARBA00022946"/>
    </source>
</evidence>
<evidence type="ECO:0008006" key="7">
    <source>
        <dbReference type="Google" id="ProtNLM"/>
    </source>
</evidence>
<name>A0A453HP55_AEGTS</name>
<evidence type="ECO:0000256" key="1">
    <source>
        <dbReference type="ARBA" id="ARBA00022737"/>
    </source>
</evidence>
<dbReference type="PANTHER" id="PTHR47926">
    <property type="entry name" value="PENTATRICOPEPTIDE REPEAT-CONTAINING PROTEIN"/>
    <property type="match status" value="1"/>
</dbReference>
<dbReference type="InterPro" id="IPR046960">
    <property type="entry name" value="PPR_At4g14850-like_plant"/>
</dbReference>
<evidence type="ECO:0000313" key="6">
    <source>
        <dbReference type="Proteomes" id="UP000015105"/>
    </source>
</evidence>
<reference evidence="6" key="1">
    <citation type="journal article" date="2014" name="Science">
        <title>Ancient hybridizations among the ancestral genomes of bread wheat.</title>
        <authorList>
            <consortium name="International Wheat Genome Sequencing Consortium,"/>
            <person name="Marcussen T."/>
            <person name="Sandve S.R."/>
            <person name="Heier L."/>
            <person name="Spannagl M."/>
            <person name="Pfeifer M."/>
            <person name="Jakobsen K.S."/>
            <person name="Wulff B.B."/>
            <person name="Steuernagel B."/>
            <person name="Mayer K.F."/>
            <person name="Olsen O.A."/>
        </authorList>
    </citation>
    <scope>NUCLEOTIDE SEQUENCE [LARGE SCALE GENOMIC DNA]</scope>
    <source>
        <strain evidence="6">cv. AL8/78</strain>
    </source>
</reference>
<feature type="repeat" description="PPR" evidence="3">
    <location>
        <begin position="165"/>
        <end position="199"/>
    </location>
</feature>
<reference evidence="5" key="4">
    <citation type="submission" date="2019-03" db="UniProtKB">
        <authorList>
            <consortium name="EnsemblPlants"/>
        </authorList>
    </citation>
    <scope>IDENTIFICATION</scope>
</reference>
<dbReference type="PANTHER" id="PTHR47926:SF344">
    <property type="entry name" value="OS07G0636900 PROTEIN"/>
    <property type="match status" value="1"/>
</dbReference>
<evidence type="ECO:0000256" key="3">
    <source>
        <dbReference type="PROSITE-ProRule" id="PRU00708"/>
    </source>
</evidence>
<dbReference type="GO" id="GO:0009451">
    <property type="term" value="P:RNA modification"/>
    <property type="evidence" value="ECO:0007669"/>
    <property type="project" value="InterPro"/>
</dbReference>
<accession>A0A453HP55</accession>
<dbReference type="Gramene" id="AET4Gv20255800.2">
    <property type="protein sequence ID" value="AET4Gv20255800.2"/>
    <property type="gene ID" value="AET4Gv20255800"/>
</dbReference>
<dbReference type="InterPro" id="IPR011990">
    <property type="entry name" value="TPR-like_helical_dom_sf"/>
</dbReference>
<dbReference type="EnsemblPlants" id="AET4Gv20255800.2">
    <property type="protein sequence ID" value="AET4Gv20255800.2"/>
    <property type="gene ID" value="AET4Gv20255800"/>
</dbReference>
<dbReference type="Pfam" id="PF01535">
    <property type="entry name" value="PPR"/>
    <property type="match status" value="3"/>
</dbReference>
<dbReference type="Gene3D" id="1.25.40.10">
    <property type="entry name" value="Tetratricopeptide repeat domain"/>
    <property type="match status" value="2"/>
</dbReference>
<reference evidence="5" key="5">
    <citation type="journal article" date="2021" name="G3 (Bethesda)">
        <title>Aegilops tauschii genome assembly Aet v5.0 features greater sequence contiguity and improved annotation.</title>
        <authorList>
            <person name="Wang L."/>
            <person name="Zhu T."/>
            <person name="Rodriguez J.C."/>
            <person name="Deal K.R."/>
            <person name="Dubcovsky J."/>
            <person name="McGuire P.E."/>
            <person name="Lux T."/>
            <person name="Spannagl M."/>
            <person name="Mayer K.F.X."/>
            <person name="Baldrich P."/>
            <person name="Meyers B.C."/>
            <person name="Huo N."/>
            <person name="Gu Y.Q."/>
            <person name="Zhou H."/>
            <person name="Devos K.M."/>
            <person name="Bennetzen J.L."/>
            <person name="Unver T."/>
            <person name="Budak H."/>
            <person name="Gulick P.J."/>
            <person name="Galiba G."/>
            <person name="Kalapos B."/>
            <person name="Nelson D.R."/>
            <person name="Li P."/>
            <person name="You F.M."/>
            <person name="Luo M.C."/>
            <person name="Dvorak J."/>
        </authorList>
    </citation>
    <scope>NUCLEOTIDE SEQUENCE [LARGE SCALE GENOMIC DNA]</scope>
    <source>
        <strain evidence="5">cv. AL8/78</strain>
    </source>
</reference>
<dbReference type="NCBIfam" id="TIGR00756">
    <property type="entry name" value="PPR"/>
    <property type="match status" value="1"/>
</dbReference>
<feature type="compositionally biased region" description="Pro residues" evidence="4">
    <location>
        <begin position="47"/>
        <end position="59"/>
    </location>
</feature>